<comment type="caution">
    <text evidence="1">The sequence shown here is derived from an EMBL/GenBank/DDBJ whole genome shotgun (WGS) entry which is preliminary data.</text>
</comment>
<name>A0A699Q9E4_TANCI</name>
<reference evidence="1" key="1">
    <citation type="journal article" date="2019" name="Sci. Rep.">
        <title>Draft genome of Tanacetum cinerariifolium, the natural source of mosquito coil.</title>
        <authorList>
            <person name="Yamashiro T."/>
            <person name="Shiraishi A."/>
            <person name="Satake H."/>
            <person name="Nakayama K."/>
        </authorList>
    </citation>
    <scope>NUCLEOTIDE SEQUENCE</scope>
</reference>
<dbReference type="EMBL" id="BKCJ010977466">
    <property type="protein sequence ID" value="GFC58415.1"/>
    <property type="molecule type" value="Genomic_DNA"/>
</dbReference>
<protein>
    <submittedName>
        <fullName evidence="1">Uncharacterized protein</fullName>
    </submittedName>
</protein>
<dbReference type="InterPro" id="IPR009072">
    <property type="entry name" value="Histone-fold"/>
</dbReference>
<gene>
    <name evidence="1" type="ORF">Tci_830385</name>
</gene>
<evidence type="ECO:0000313" key="1">
    <source>
        <dbReference type="EMBL" id="GFC58415.1"/>
    </source>
</evidence>
<organism evidence="1">
    <name type="scientific">Tanacetum cinerariifolium</name>
    <name type="common">Dalmatian daisy</name>
    <name type="synonym">Chrysanthemum cinerariifolium</name>
    <dbReference type="NCBI Taxonomy" id="118510"/>
    <lineage>
        <taxon>Eukaryota</taxon>
        <taxon>Viridiplantae</taxon>
        <taxon>Streptophyta</taxon>
        <taxon>Embryophyta</taxon>
        <taxon>Tracheophyta</taxon>
        <taxon>Spermatophyta</taxon>
        <taxon>Magnoliopsida</taxon>
        <taxon>eudicotyledons</taxon>
        <taxon>Gunneridae</taxon>
        <taxon>Pentapetalae</taxon>
        <taxon>asterids</taxon>
        <taxon>campanulids</taxon>
        <taxon>Asterales</taxon>
        <taxon>Asteraceae</taxon>
        <taxon>Asteroideae</taxon>
        <taxon>Anthemideae</taxon>
        <taxon>Anthemidinae</taxon>
        <taxon>Tanacetum</taxon>
    </lineage>
</organism>
<accession>A0A699Q9E4</accession>
<sequence>EIRKYQKSIEFLIRKLPVQRLVHEDDDGFCLIMVHNLLRYLRDMRMTRIMESGSSTLEGVISQSKIRRKANWKRVASDILVAIGSHLPDLVRLYALAVH</sequence>
<dbReference type="AlphaFoldDB" id="A0A699Q9E4"/>
<dbReference type="Gene3D" id="1.10.20.10">
    <property type="entry name" value="Histone, subunit A"/>
    <property type="match status" value="1"/>
</dbReference>
<proteinExistence type="predicted"/>
<dbReference type="GO" id="GO:0046982">
    <property type="term" value="F:protein heterodimerization activity"/>
    <property type="evidence" value="ECO:0007669"/>
    <property type="project" value="InterPro"/>
</dbReference>
<feature type="non-terminal residue" evidence="1">
    <location>
        <position position="1"/>
    </location>
</feature>